<evidence type="ECO:0000259" key="4">
    <source>
        <dbReference type="PROSITE" id="PS50977"/>
    </source>
</evidence>
<organism evidence="5">
    <name type="scientific">freshwater metagenome</name>
    <dbReference type="NCBI Taxonomy" id="449393"/>
    <lineage>
        <taxon>unclassified sequences</taxon>
        <taxon>metagenomes</taxon>
        <taxon>ecological metagenomes</taxon>
    </lineage>
</organism>
<evidence type="ECO:0000256" key="2">
    <source>
        <dbReference type="ARBA" id="ARBA00023125"/>
    </source>
</evidence>
<dbReference type="SUPFAM" id="SSF46689">
    <property type="entry name" value="Homeodomain-like"/>
    <property type="match status" value="1"/>
</dbReference>
<dbReference type="InterPro" id="IPR009057">
    <property type="entry name" value="Homeodomain-like_sf"/>
</dbReference>
<dbReference type="EMBL" id="CAFBOG010000325">
    <property type="protein sequence ID" value="CAB5001908.1"/>
    <property type="molecule type" value="Genomic_DNA"/>
</dbReference>
<reference evidence="5" key="1">
    <citation type="submission" date="2020-05" db="EMBL/GenBank/DDBJ databases">
        <authorList>
            <person name="Chiriac C."/>
            <person name="Salcher M."/>
            <person name="Ghai R."/>
            <person name="Kavagutti S V."/>
        </authorList>
    </citation>
    <scope>NUCLEOTIDE SEQUENCE</scope>
</reference>
<protein>
    <submittedName>
        <fullName evidence="5">Unannotated protein</fullName>
    </submittedName>
</protein>
<keyword evidence="1" id="KW-0805">Transcription regulation</keyword>
<dbReference type="InterPro" id="IPR050109">
    <property type="entry name" value="HTH-type_TetR-like_transc_reg"/>
</dbReference>
<keyword evidence="3" id="KW-0804">Transcription</keyword>
<dbReference type="PROSITE" id="PS01081">
    <property type="entry name" value="HTH_TETR_1"/>
    <property type="match status" value="1"/>
</dbReference>
<sequence>MAHELQIRLVNGVYPQSGLVATDLAKQFALMRQAVGMRAPLTRELLIETARQQLESEGVGQLSLRGLARQLGVTAPALYAYVKDKDDLLEAVATEHFEQLVQRFDAIDQADPLERIRALSRAYVLHALSSPALFHLMFRYPPTPVPGVDAFPAATRAFDAASAATSEAIAAGQLAVTDPGVASMTMWAAIHGVAEVLLLGFAADEEASVELMNSVINTVLAGQVHPLAQ</sequence>
<dbReference type="GO" id="GO:0003700">
    <property type="term" value="F:DNA-binding transcription factor activity"/>
    <property type="evidence" value="ECO:0007669"/>
    <property type="project" value="TreeGrafter"/>
</dbReference>
<keyword evidence="2" id="KW-0238">DNA-binding</keyword>
<dbReference type="PANTHER" id="PTHR30055:SF151">
    <property type="entry name" value="TRANSCRIPTIONAL REGULATORY PROTEIN"/>
    <property type="match status" value="1"/>
</dbReference>
<dbReference type="InterPro" id="IPR001647">
    <property type="entry name" value="HTH_TetR"/>
</dbReference>
<accession>A0A6J7PA41</accession>
<dbReference type="AlphaFoldDB" id="A0A6J7PA41"/>
<feature type="domain" description="HTH tetR-type" evidence="4">
    <location>
        <begin position="40"/>
        <end position="100"/>
    </location>
</feature>
<dbReference type="PRINTS" id="PR00455">
    <property type="entry name" value="HTHTETR"/>
</dbReference>
<dbReference type="SUPFAM" id="SSF48498">
    <property type="entry name" value="Tetracyclin repressor-like, C-terminal domain"/>
    <property type="match status" value="1"/>
</dbReference>
<gene>
    <name evidence="5" type="ORF">UFOPK3914_02194</name>
</gene>
<dbReference type="Pfam" id="PF13305">
    <property type="entry name" value="TetR_C_33"/>
    <property type="match status" value="1"/>
</dbReference>
<evidence type="ECO:0000256" key="3">
    <source>
        <dbReference type="ARBA" id="ARBA00023163"/>
    </source>
</evidence>
<dbReference type="InterPro" id="IPR036271">
    <property type="entry name" value="Tet_transcr_reg_TetR-rel_C_sf"/>
</dbReference>
<name>A0A6J7PA41_9ZZZZ</name>
<dbReference type="Gene3D" id="1.10.357.10">
    <property type="entry name" value="Tetracycline Repressor, domain 2"/>
    <property type="match status" value="1"/>
</dbReference>
<dbReference type="PANTHER" id="PTHR30055">
    <property type="entry name" value="HTH-TYPE TRANSCRIPTIONAL REGULATOR RUTR"/>
    <property type="match status" value="1"/>
</dbReference>
<evidence type="ECO:0000313" key="5">
    <source>
        <dbReference type="EMBL" id="CAB5001908.1"/>
    </source>
</evidence>
<proteinExistence type="predicted"/>
<dbReference type="InterPro" id="IPR025996">
    <property type="entry name" value="MT1864/Rv1816-like_C"/>
</dbReference>
<evidence type="ECO:0000256" key="1">
    <source>
        <dbReference type="ARBA" id="ARBA00023015"/>
    </source>
</evidence>
<dbReference type="GO" id="GO:0000976">
    <property type="term" value="F:transcription cis-regulatory region binding"/>
    <property type="evidence" value="ECO:0007669"/>
    <property type="project" value="TreeGrafter"/>
</dbReference>
<dbReference type="PROSITE" id="PS50977">
    <property type="entry name" value="HTH_TETR_2"/>
    <property type="match status" value="1"/>
</dbReference>
<dbReference type="InterPro" id="IPR023772">
    <property type="entry name" value="DNA-bd_HTH_TetR-type_CS"/>
</dbReference>
<dbReference type="Pfam" id="PF00440">
    <property type="entry name" value="TetR_N"/>
    <property type="match status" value="1"/>
</dbReference>